<dbReference type="GeneID" id="36537758"/>
<dbReference type="InterPro" id="IPR044926">
    <property type="entry name" value="RGS_subdomain_2"/>
</dbReference>
<organism evidence="2 3">
    <name type="scientific">Aspergillus novofumigatus (strain IBT 16806)</name>
    <dbReference type="NCBI Taxonomy" id="1392255"/>
    <lineage>
        <taxon>Eukaryota</taxon>
        <taxon>Fungi</taxon>
        <taxon>Dikarya</taxon>
        <taxon>Ascomycota</taxon>
        <taxon>Pezizomycotina</taxon>
        <taxon>Eurotiomycetes</taxon>
        <taxon>Eurotiomycetidae</taxon>
        <taxon>Eurotiales</taxon>
        <taxon>Aspergillaceae</taxon>
        <taxon>Aspergillus</taxon>
        <taxon>Aspergillus subgen. Fumigati</taxon>
    </lineage>
</organism>
<reference evidence="3" key="1">
    <citation type="journal article" date="2018" name="Proc. Natl. Acad. Sci. U.S.A.">
        <title>Linking secondary metabolites to gene clusters through genome sequencing of six diverse Aspergillus species.</title>
        <authorList>
            <person name="Kaerboelling I."/>
            <person name="Vesth T.C."/>
            <person name="Frisvad J.C."/>
            <person name="Nybo J.L."/>
            <person name="Theobald S."/>
            <person name="Kuo A."/>
            <person name="Bowyer P."/>
            <person name="Matsuda Y."/>
            <person name="Mondo S."/>
            <person name="Lyhne E.K."/>
            <person name="Kogle M.E."/>
            <person name="Clum A."/>
            <person name="Lipzen A."/>
            <person name="Salamov A."/>
            <person name="Ngan C.Y."/>
            <person name="Daum C."/>
            <person name="Chiniquy J."/>
            <person name="Barry K."/>
            <person name="LaButti K."/>
            <person name="Haridas S."/>
            <person name="Simmons B.A."/>
            <person name="Magnuson J.K."/>
            <person name="Mortensen U.H."/>
            <person name="Larsen T.O."/>
            <person name="Grigoriev I.V."/>
            <person name="Baker S.E."/>
            <person name="Andersen M.R."/>
        </authorList>
    </citation>
    <scope>NUCLEOTIDE SEQUENCE [LARGE SCALE GENOMIC DNA]</scope>
    <source>
        <strain evidence="3">IBT 16806</strain>
    </source>
</reference>
<protein>
    <recommendedName>
        <fullName evidence="1">RGS domain-containing protein</fullName>
    </recommendedName>
</protein>
<dbReference type="Proteomes" id="UP000234474">
    <property type="component" value="Unassembled WGS sequence"/>
</dbReference>
<accession>A0A2I1BU77</accession>
<dbReference type="Pfam" id="PF00615">
    <property type="entry name" value="RGS"/>
    <property type="match status" value="1"/>
</dbReference>
<dbReference type="AlphaFoldDB" id="A0A2I1BU77"/>
<evidence type="ECO:0000259" key="1">
    <source>
        <dbReference type="PROSITE" id="PS50132"/>
    </source>
</evidence>
<gene>
    <name evidence="2" type="ORF">P174DRAFT_464681</name>
</gene>
<dbReference type="EMBL" id="MSZS01000011">
    <property type="protein sequence ID" value="PKX88950.1"/>
    <property type="molecule type" value="Genomic_DNA"/>
</dbReference>
<dbReference type="PROSITE" id="PS50132">
    <property type="entry name" value="RGS"/>
    <property type="match status" value="1"/>
</dbReference>
<dbReference type="InterPro" id="IPR016137">
    <property type="entry name" value="RGS"/>
</dbReference>
<dbReference type="InterPro" id="IPR036305">
    <property type="entry name" value="RGS_sf"/>
</dbReference>
<dbReference type="CDD" id="cd07440">
    <property type="entry name" value="RGS"/>
    <property type="match status" value="1"/>
</dbReference>
<dbReference type="SMART" id="SM00315">
    <property type="entry name" value="RGS"/>
    <property type="match status" value="1"/>
</dbReference>
<keyword evidence="3" id="KW-1185">Reference proteome</keyword>
<evidence type="ECO:0000313" key="2">
    <source>
        <dbReference type="EMBL" id="PKX88950.1"/>
    </source>
</evidence>
<sequence length="196" mass="22372">MRLGTLTNLKRHCRTTTLSDILSHSSEHPYTFEAFVDFLARNHCLETLEFISEVKHYGESYNLSLARFSVSGEDPYENQDSYVFREWQHLKDAYIIPNAPREINIPGWMRDTLMEITPGVPCPPPILLEPVLHYAYEMLAEDAVLPFIRSLADIADTNGPGHPRNRRNSYEPPHVIRPLDETITLSSAYLSSILSG</sequence>
<dbReference type="OrthoDB" id="10266999at2759"/>
<dbReference type="OMA" id="WPPWGRQ"/>
<dbReference type="RefSeq" id="XP_024677545.1">
    <property type="nucleotide sequence ID" value="XM_024830432.1"/>
</dbReference>
<dbReference type="Gene3D" id="1.10.167.10">
    <property type="entry name" value="Regulator of G-protein Signalling 4, domain 2"/>
    <property type="match status" value="1"/>
</dbReference>
<proteinExistence type="predicted"/>
<dbReference type="SUPFAM" id="SSF48097">
    <property type="entry name" value="Regulator of G-protein signaling, RGS"/>
    <property type="match status" value="1"/>
</dbReference>
<feature type="domain" description="RGS" evidence="1">
    <location>
        <begin position="35"/>
        <end position="150"/>
    </location>
</feature>
<evidence type="ECO:0000313" key="3">
    <source>
        <dbReference type="Proteomes" id="UP000234474"/>
    </source>
</evidence>
<comment type="caution">
    <text evidence="2">The sequence shown here is derived from an EMBL/GenBank/DDBJ whole genome shotgun (WGS) entry which is preliminary data.</text>
</comment>
<name>A0A2I1BU77_ASPN1</name>
<dbReference type="VEuPathDB" id="FungiDB:P174DRAFT_464681"/>